<evidence type="ECO:0000313" key="3">
    <source>
        <dbReference type="Proteomes" id="UP001501734"/>
    </source>
</evidence>
<dbReference type="InterPro" id="IPR032208">
    <property type="entry name" value="DUF5027"/>
</dbReference>
<evidence type="ECO:0008006" key="4">
    <source>
        <dbReference type="Google" id="ProtNLM"/>
    </source>
</evidence>
<keyword evidence="1" id="KW-0732">Signal</keyword>
<evidence type="ECO:0000256" key="1">
    <source>
        <dbReference type="SAM" id="SignalP"/>
    </source>
</evidence>
<organism evidence="2 3">
    <name type="scientific">Amphibacillus indicireducens</name>
    <dbReference type="NCBI Taxonomy" id="1076330"/>
    <lineage>
        <taxon>Bacteria</taxon>
        <taxon>Bacillati</taxon>
        <taxon>Bacillota</taxon>
        <taxon>Bacilli</taxon>
        <taxon>Bacillales</taxon>
        <taxon>Bacillaceae</taxon>
        <taxon>Amphibacillus</taxon>
    </lineage>
</organism>
<comment type="caution">
    <text evidence="2">The sequence shown here is derived from an EMBL/GenBank/DDBJ whole genome shotgun (WGS) entry which is preliminary data.</text>
</comment>
<reference evidence="3" key="1">
    <citation type="journal article" date="2019" name="Int. J. Syst. Evol. Microbiol.">
        <title>The Global Catalogue of Microorganisms (GCM) 10K type strain sequencing project: providing services to taxonomists for standard genome sequencing and annotation.</title>
        <authorList>
            <consortium name="The Broad Institute Genomics Platform"/>
            <consortium name="The Broad Institute Genome Sequencing Center for Infectious Disease"/>
            <person name="Wu L."/>
            <person name="Ma J."/>
        </authorList>
    </citation>
    <scope>NUCLEOTIDE SEQUENCE [LARGE SCALE GENOMIC DNA]</scope>
    <source>
        <strain evidence="3">JCM 17250</strain>
    </source>
</reference>
<sequence>MNFKRTKGVLFLCLIFSLLTACSYREFEDSLKQELNNDEDVHVNEAIVPEQPAEDEKDDDGLFFIGDTIARDGVEYTLNDVHILKNINEVGLDKVDFFWQDQIEDNGDIESGYKLVTVDITVKNISYTDYDLSIDPNLERDKPILYIEGRVGFKDDIEDPNGPFTIEHSYFSEHPPIEQDLWNDYSQFQLDHDEEVKATVGWFVPIDQLNEEPLYYINGSPGRAEDQQYFYIISEGEIVYRD</sequence>
<accession>A0ABP7V6P3</accession>
<dbReference type="Pfam" id="PF16430">
    <property type="entry name" value="DUF5027"/>
    <property type="match status" value="1"/>
</dbReference>
<dbReference type="EMBL" id="BAABDL010000019">
    <property type="protein sequence ID" value="GAA4060376.1"/>
    <property type="molecule type" value="Genomic_DNA"/>
</dbReference>
<evidence type="ECO:0000313" key="2">
    <source>
        <dbReference type="EMBL" id="GAA4060376.1"/>
    </source>
</evidence>
<dbReference type="PROSITE" id="PS51257">
    <property type="entry name" value="PROKAR_LIPOPROTEIN"/>
    <property type="match status" value="1"/>
</dbReference>
<keyword evidence="3" id="KW-1185">Reference proteome</keyword>
<feature type="signal peptide" evidence="1">
    <location>
        <begin position="1"/>
        <end position="21"/>
    </location>
</feature>
<protein>
    <recommendedName>
        <fullName evidence="4">DUF4352 domain-containing protein</fullName>
    </recommendedName>
</protein>
<dbReference type="RefSeq" id="WP_344909880.1">
    <property type="nucleotide sequence ID" value="NZ_BAABDL010000019.1"/>
</dbReference>
<gene>
    <name evidence="2" type="ORF">GCM10022410_04380</name>
</gene>
<dbReference type="Proteomes" id="UP001501734">
    <property type="component" value="Unassembled WGS sequence"/>
</dbReference>
<name>A0ABP7V6P3_9BACI</name>
<proteinExistence type="predicted"/>
<feature type="chain" id="PRO_5046100302" description="DUF4352 domain-containing protein" evidence="1">
    <location>
        <begin position="22"/>
        <end position="242"/>
    </location>
</feature>